<evidence type="ECO:0000313" key="2">
    <source>
        <dbReference type="Proteomes" id="UP001055811"/>
    </source>
</evidence>
<reference evidence="1 2" key="2">
    <citation type="journal article" date="2022" name="Mol. Ecol. Resour.">
        <title>The genomes of chicory, endive, great burdock and yacon provide insights into Asteraceae paleo-polyploidization history and plant inulin production.</title>
        <authorList>
            <person name="Fan W."/>
            <person name="Wang S."/>
            <person name="Wang H."/>
            <person name="Wang A."/>
            <person name="Jiang F."/>
            <person name="Liu H."/>
            <person name="Zhao H."/>
            <person name="Xu D."/>
            <person name="Zhang Y."/>
        </authorList>
    </citation>
    <scope>NUCLEOTIDE SEQUENCE [LARGE SCALE GENOMIC DNA]</scope>
    <source>
        <strain evidence="2">cv. Punajuju</strain>
        <tissue evidence="1">Leaves</tissue>
    </source>
</reference>
<dbReference type="Proteomes" id="UP001055811">
    <property type="component" value="Linkage Group LG01"/>
</dbReference>
<dbReference type="EMBL" id="CM042009">
    <property type="protein sequence ID" value="KAI3792733.1"/>
    <property type="molecule type" value="Genomic_DNA"/>
</dbReference>
<sequence length="173" mass="19483">MTRVPPPPPLTKPLHIFFSFFFIIAVEFLGKSSQQFLTSERTTLLGLKQRWSNPPSLRNWNASSSPCNWPGIICNANGSVIVLDLMSKGLTGPIPPFICDLRNLENLILTDNFLTGEFPRVLYNCSKLIEIEIAQNLFVGKLPDDIDRLSGLKFIDLGELVKWLNPVGDWKLI</sequence>
<name>A0ACB9HBB0_CICIN</name>
<proteinExistence type="predicted"/>
<reference evidence="2" key="1">
    <citation type="journal article" date="2022" name="Mol. Ecol. Resour.">
        <title>The genomes of chicory, endive, great burdock and yacon provide insights into Asteraceae palaeo-polyploidization history and plant inulin production.</title>
        <authorList>
            <person name="Fan W."/>
            <person name="Wang S."/>
            <person name="Wang H."/>
            <person name="Wang A."/>
            <person name="Jiang F."/>
            <person name="Liu H."/>
            <person name="Zhao H."/>
            <person name="Xu D."/>
            <person name="Zhang Y."/>
        </authorList>
    </citation>
    <scope>NUCLEOTIDE SEQUENCE [LARGE SCALE GENOMIC DNA]</scope>
    <source>
        <strain evidence="2">cv. Punajuju</strain>
    </source>
</reference>
<protein>
    <submittedName>
        <fullName evidence="1">Uncharacterized protein</fullName>
    </submittedName>
</protein>
<accession>A0ACB9HBB0</accession>
<organism evidence="1 2">
    <name type="scientific">Cichorium intybus</name>
    <name type="common">Chicory</name>
    <dbReference type="NCBI Taxonomy" id="13427"/>
    <lineage>
        <taxon>Eukaryota</taxon>
        <taxon>Viridiplantae</taxon>
        <taxon>Streptophyta</taxon>
        <taxon>Embryophyta</taxon>
        <taxon>Tracheophyta</taxon>
        <taxon>Spermatophyta</taxon>
        <taxon>Magnoliopsida</taxon>
        <taxon>eudicotyledons</taxon>
        <taxon>Gunneridae</taxon>
        <taxon>Pentapetalae</taxon>
        <taxon>asterids</taxon>
        <taxon>campanulids</taxon>
        <taxon>Asterales</taxon>
        <taxon>Asteraceae</taxon>
        <taxon>Cichorioideae</taxon>
        <taxon>Cichorieae</taxon>
        <taxon>Cichoriinae</taxon>
        <taxon>Cichorium</taxon>
    </lineage>
</organism>
<comment type="caution">
    <text evidence="1">The sequence shown here is derived from an EMBL/GenBank/DDBJ whole genome shotgun (WGS) entry which is preliminary data.</text>
</comment>
<keyword evidence="2" id="KW-1185">Reference proteome</keyword>
<evidence type="ECO:0000313" key="1">
    <source>
        <dbReference type="EMBL" id="KAI3792733.1"/>
    </source>
</evidence>
<gene>
    <name evidence="1" type="ORF">L2E82_06621</name>
</gene>